<dbReference type="GO" id="GO:0043565">
    <property type="term" value="F:sequence-specific DNA binding"/>
    <property type="evidence" value="ECO:0007669"/>
    <property type="project" value="InterPro"/>
</dbReference>
<organism evidence="6 7">
    <name type="scientific">Microbulbifer pacificus</name>
    <dbReference type="NCBI Taxonomy" id="407164"/>
    <lineage>
        <taxon>Bacteria</taxon>
        <taxon>Pseudomonadati</taxon>
        <taxon>Pseudomonadota</taxon>
        <taxon>Gammaproteobacteria</taxon>
        <taxon>Cellvibrionales</taxon>
        <taxon>Microbulbiferaceae</taxon>
        <taxon>Microbulbifer</taxon>
    </lineage>
</organism>
<dbReference type="SUPFAM" id="SSF46689">
    <property type="entry name" value="Homeodomain-like"/>
    <property type="match status" value="1"/>
</dbReference>
<protein>
    <submittedName>
        <fullName evidence="6">Helix-turn-helix domain-containing protein</fullName>
    </submittedName>
</protein>
<dbReference type="CDD" id="cd06999">
    <property type="entry name" value="cupin_HpaA-like_N"/>
    <property type="match status" value="1"/>
</dbReference>
<dbReference type="PANTHER" id="PTHR43280:SF32">
    <property type="entry name" value="TRANSCRIPTIONAL REGULATORY PROTEIN"/>
    <property type="match status" value="1"/>
</dbReference>
<dbReference type="InterPro" id="IPR020449">
    <property type="entry name" value="Tscrpt_reg_AraC-type_HTH"/>
</dbReference>
<dbReference type="EMBL" id="CP137555">
    <property type="protein sequence ID" value="WOX06999.1"/>
    <property type="molecule type" value="Genomic_DNA"/>
</dbReference>
<dbReference type="Gene3D" id="1.10.10.60">
    <property type="entry name" value="Homeodomain-like"/>
    <property type="match status" value="1"/>
</dbReference>
<dbReference type="PANTHER" id="PTHR43280">
    <property type="entry name" value="ARAC-FAMILY TRANSCRIPTIONAL REGULATOR"/>
    <property type="match status" value="1"/>
</dbReference>
<evidence type="ECO:0000256" key="2">
    <source>
        <dbReference type="ARBA" id="ARBA00023125"/>
    </source>
</evidence>
<dbReference type="SUPFAM" id="SSF51215">
    <property type="entry name" value="Regulatory protein AraC"/>
    <property type="match status" value="1"/>
</dbReference>
<dbReference type="KEGG" id="mpaf:R5R33_07670"/>
<evidence type="ECO:0000259" key="5">
    <source>
        <dbReference type="PROSITE" id="PS01124"/>
    </source>
</evidence>
<accession>A0AAU0N1U1</accession>
<reference evidence="6 7" key="1">
    <citation type="submission" date="2023-10" db="EMBL/GenBank/DDBJ databases">
        <title>Description of Microbulbifer bruguierae sp. nov., isolated from the sediments of mangrove plant Bruguiera sexangula and comparative genomic analyses of the genus Microbulbifer.</title>
        <authorList>
            <person name="Long M."/>
        </authorList>
    </citation>
    <scope>NUCLEOTIDE SEQUENCE [LARGE SCALE GENOMIC DNA]</scope>
    <source>
        <strain evidence="6 7">SPO729</strain>
    </source>
</reference>
<evidence type="ECO:0000256" key="1">
    <source>
        <dbReference type="ARBA" id="ARBA00023015"/>
    </source>
</evidence>
<keyword evidence="3" id="KW-0010">Activator</keyword>
<dbReference type="GO" id="GO:0003700">
    <property type="term" value="F:DNA-binding transcription factor activity"/>
    <property type="evidence" value="ECO:0007669"/>
    <property type="project" value="InterPro"/>
</dbReference>
<dbReference type="Proteomes" id="UP001302477">
    <property type="component" value="Chromosome"/>
</dbReference>
<proteinExistence type="predicted"/>
<dbReference type="SMART" id="SM00342">
    <property type="entry name" value="HTH_ARAC"/>
    <property type="match status" value="1"/>
</dbReference>
<dbReference type="Gene3D" id="2.60.120.10">
    <property type="entry name" value="Jelly Rolls"/>
    <property type="match status" value="1"/>
</dbReference>
<dbReference type="InterPro" id="IPR047264">
    <property type="entry name" value="Cupin_HpaA-like_N"/>
</dbReference>
<dbReference type="PRINTS" id="PR00032">
    <property type="entry name" value="HTHARAC"/>
</dbReference>
<dbReference type="Pfam" id="PF12833">
    <property type="entry name" value="HTH_18"/>
    <property type="match status" value="1"/>
</dbReference>
<evidence type="ECO:0000313" key="6">
    <source>
        <dbReference type="EMBL" id="WOX06999.1"/>
    </source>
</evidence>
<dbReference type="InterPro" id="IPR018060">
    <property type="entry name" value="HTH_AraC"/>
</dbReference>
<dbReference type="InterPro" id="IPR014710">
    <property type="entry name" value="RmlC-like_jellyroll"/>
</dbReference>
<evidence type="ECO:0000313" key="7">
    <source>
        <dbReference type="Proteomes" id="UP001302477"/>
    </source>
</evidence>
<dbReference type="Pfam" id="PF02311">
    <property type="entry name" value="AraC_binding"/>
    <property type="match status" value="1"/>
</dbReference>
<evidence type="ECO:0000256" key="4">
    <source>
        <dbReference type="ARBA" id="ARBA00023163"/>
    </source>
</evidence>
<dbReference type="RefSeq" id="WP_318955432.1">
    <property type="nucleotide sequence ID" value="NZ_CP137555.1"/>
</dbReference>
<sequence>MRTQKTPIPLFKLYGETDASWPTPDLIHCETIAERSRLYDWTIKPHRHSDLVHLLYCQSGDGQVSLDGVTQPLRTPCVVLTAPMSVHGFEFSHDVEGYVVTLAPPLLKQLRSTLGNQQSLLQNSYYLDAQAERSVFDNLFATLNHEYANWAQGREVLIEATVNALMILLGRHVSARAEKTSLTPDRGSQHYAGFMRKVEQCYRRHDSIEVYAEELGITAAHLNTLCRRFAERSAQQLIHERLLLEAKRNLIYTALTISQISDSLGFNEPAYFTRFFKRLAGTSPREFRRRSQA</sequence>
<dbReference type="InterPro" id="IPR003313">
    <property type="entry name" value="AraC-bd"/>
</dbReference>
<keyword evidence="2" id="KW-0238">DNA-binding</keyword>
<dbReference type="InterPro" id="IPR009057">
    <property type="entry name" value="Homeodomain-like_sf"/>
</dbReference>
<keyword evidence="4" id="KW-0804">Transcription</keyword>
<name>A0AAU0N1U1_9GAMM</name>
<dbReference type="PROSITE" id="PS01124">
    <property type="entry name" value="HTH_ARAC_FAMILY_2"/>
    <property type="match status" value="1"/>
</dbReference>
<evidence type="ECO:0000256" key="3">
    <source>
        <dbReference type="ARBA" id="ARBA00023159"/>
    </source>
</evidence>
<feature type="domain" description="HTH araC/xylS-type" evidence="5">
    <location>
        <begin position="192"/>
        <end position="290"/>
    </location>
</feature>
<keyword evidence="1" id="KW-0805">Transcription regulation</keyword>
<keyword evidence="7" id="KW-1185">Reference proteome</keyword>
<dbReference type="InterPro" id="IPR037923">
    <property type="entry name" value="HTH-like"/>
</dbReference>
<gene>
    <name evidence="6" type="ORF">R5R33_07670</name>
</gene>
<dbReference type="AlphaFoldDB" id="A0AAU0N1U1"/>